<keyword evidence="2" id="KW-1185">Reference proteome</keyword>
<evidence type="ECO:0000313" key="2">
    <source>
        <dbReference type="Proteomes" id="UP000790709"/>
    </source>
</evidence>
<proteinExistence type="predicted"/>
<evidence type="ECO:0000313" key="1">
    <source>
        <dbReference type="EMBL" id="KAH7922798.1"/>
    </source>
</evidence>
<dbReference type="Proteomes" id="UP000790709">
    <property type="component" value="Unassembled WGS sequence"/>
</dbReference>
<accession>A0ACB8BD93</accession>
<reference evidence="1" key="1">
    <citation type="journal article" date="2021" name="New Phytol.">
        <title>Evolutionary innovations through gain and loss of genes in the ectomycorrhizal Boletales.</title>
        <authorList>
            <person name="Wu G."/>
            <person name="Miyauchi S."/>
            <person name="Morin E."/>
            <person name="Kuo A."/>
            <person name="Drula E."/>
            <person name="Varga T."/>
            <person name="Kohler A."/>
            <person name="Feng B."/>
            <person name="Cao Y."/>
            <person name="Lipzen A."/>
            <person name="Daum C."/>
            <person name="Hundley H."/>
            <person name="Pangilinan J."/>
            <person name="Johnson J."/>
            <person name="Barry K."/>
            <person name="LaButti K."/>
            <person name="Ng V."/>
            <person name="Ahrendt S."/>
            <person name="Min B."/>
            <person name="Choi I.G."/>
            <person name="Park H."/>
            <person name="Plett J.M."/>
            <person name="Magnuson J."/>
            <person name="Spatafora J.W."/>
            <person name="Nagy L.G."/>
            <person name="Henrissat B."/>
            <person name="Grigoriev I.V."/>
            <person name="Yang Z.L."/>
            <person name="Xu J."/>
            <person name="Martin F.M."/>
        </authorList>
    </citation>
    <scope>NUCLEOTIDE SEQUENCE</scope>
    <source>
        <strain evidence="1">KUC20120723A-06</strain>
    </source>
</reference>
<gene>
    <name evidence="1" type="ORF">BV22DRAFT_1016616</name>
</gene>
<organism evidence="1 2">
    <name type="scientific">Leucogyrophana mollusca</name>
    <dbReference type="NCBI Taxonomy" id="85980"/>
    <lineage>
        <taxon>Eukaryota</taxon>
        <taxon>Fungi</taxon>
        <taxon>Dikarya</taxon>
        <taxon>Basidiomycota</taxon>
        <taxon>Agaricomycotina</taxon>
        <taxon>Agaricomycetes</taxon>
        <taxon>Agaricomycetidae</taxon>
        <taxon>Boletales</taxon>
        <taxon>Boletales incertae sedis</taxon>
        <taxon>Leucogyrophana</taxon>
    </lineage>
</organism>
<comment type="caution">
    <text evidence="1">The sequence shown here is derived from an EMBL/GenBank/DDBJ whole genome shotgun (WGS) entry which is preliminary data.</text>
</comment>
<dbReference type="EMBL" id="MU266472">
    <property type="protein sequence ID" value="KAH7922798.1"/>
    <property type="molecule type" value="Genomic_DNA"/>
</dbReference>
<sequence length="923" mass="100082">MRSQSSLHDIYDLRSGSAPGSTPSVSYSPPPPHTSITTEPVPLLIPATTHDRFVSDDHDSSATASTAPSDENPSAGASPLDKGKAKEIPPTLPPLLFSPSDLGYGTIDWPSPEQASPIPGPSSYGSGHTSLLSADLSPSQTSRSGSLQTPLETVPQRTNTEDAPALIRIPSRRRSLSNLSIHSTRSMSRIKAKLGSSKNPGNLARRLLFRNKTDIAGPSLTPSSSVSLVEPDFGDLVAVGQGSCLLPWKATKADVLSPPTYPNIDADGKLGVESATLPFPHDSITSNEIITLKGKGRSYSSPFPASVFDIVPAAPNNIFVPLPLEVRNLFDEVLPRELRLQVLSALVSLHQAEHERKQKTGQWTVASASSSKNRWVGKDRGMRELVKLSRVSKAWQGLVFDGQLWMDVNLRAFPKLPTPFLLRLAETLGPFIRNVDLTGHIGLTSATLVNVTNSLCIRPIQETGSLYTQLTDINLQGCSSLSTQSLHNLLVHSPYLRTLCVKGLRSVTNATFDVLAQCPRLTSLNLSRCVGIDGEGVRAFAAASLARGDFLALKELRVSGLKGINDEVLATLGRAAPSLEVLDLSYCRSLHNSALEAFVACTEADKDIEIVLLTARQAGRDSREMGRFPRRVTALRHLVLSNCILLTDIACSNLAHAVPRLEFLELAGIGTEIKDDGLVRLLETTPLLKKLDLEDASDISDAVLAALTPSTRDAAPSQQGATSDEPPQTGHALEHLVVSYAISVSNDAFLALIRNCPRLRVLEADSTCVSGSVLREFVRLVRTRNIPDATFVAIDCRAIGESVVKEVSTSTRPRKGWRSWDARKLAYLDERDREELKVGQDECDEKRVVLKSFYNWQTVDAVRAARERRRKASRRVGNSSTDTASEAEDSGQVSGRARWWSPSGRRSSGNNTPDTDREGCIVM</sequence>
<protein>
    <submittedName>
        <fullName evidence="1">RNI-like protein</fullName>
    </submittedName>
</protein>
<name>A0ACB8BD93_9AGAM</name>